<accession>A0ABV4UGX5</accession>
<keyword evidence="1" id="KW-0472">Membrane</keyword>
<sequence length="167" mass="17950">MQNPSASLLSRFAMEAAIALLTGLIGGIVCYGSLEFGIGWGDAGPEPGYFPFYVGTLIIAASAVNLIMAFVRHRRDAAEAFLTREQGRRILAFFGPMLLFVLVSSFLGIYVGMVLYLFGAMVFQGGYSVMKAAAISLAAAAVNFCLFEIWFQVPLLKGPLEALLGIH</sequence>
<feature type="transmembrane region" description="Helical" evidence="1">
    <location>
        <begin position="130"/>
        <end position="151"/>
    </location>
</feature>
<evidence type="ECO:0000259" key="2">
    <source>
        <dbReference type="Pfam" id="PF07331"/>
    </source>
</evidence>
<feature type="domain" description="DUF1468" evidence="2">
    <location>
        <begin position="18"/>
        <end position="155"/>
    </location>
</feature>
<reference evidence="4" key="1">
    <citation type="submission" date="2024-06" db="EMBL/GenBank/DDBJ databases">
        <title>Radixoralia hellwigii gen. nov., sp nov., isolated from a root canal in the human oral cavity.</title>
        <authorList>
            <person name="Bartsch S."/>
            <person name="Wittmer A."/>
            <person name="Schulz A.-K."/>
            <person name="Neumann-Schaal M."/>
            <person name="Wolf J."/>
            <person name="Gronow S."/>
            <person name="Tennert C."/>
            <person name="Haecker G."/>
            <person name="Cieplik F."/>
            <person name="Al-Ahmad A."/>
        </authorList>
    </citation>
    <scope>NUCLEOTIDE SEQUENCE [LARGE SCALE GENOMIC DNA]</scope>
    <source>
        <strain evidence="4">Wk13</strain>
    </source>
</reference>
<gene>
    <name evidence="3" type="ORF">ABCS64_10280</name>
</gene>
<keyword evidence="1" id="KW-0812">Transmembrane</keyword>
<protein>
    <submittedName>
        <fullName evidence="3">Tripartite tricarboxylate transporter TctB family protein</fullName>
    </submittedName>
</protein>
<evidence type="ECO:0000313" key="3">
    <source>
        <dbReference type="EMBL" id="MFA9950698.1"/>
    </source>
</evidence>
<keyword evidence="1" id="KW-1133">Transmembrane helix</keyword>
<feature type="transmembrane region" description="Helical" evidence="1">
    <location>
        <begin position="91"/>
        <end position="118"/>
    </location>
</feature>
<dbReference type="Pfam" id="PF07331">
    <property type="entry name" value="TctB"/>
    <property type="match status" value="1"/>
</dbReference>
<evidence type="ECO:0000313" key="4">
    <source>
        <dbReference type="Proteomes" id="UP001574673"/>
    </source>
</evidence>
<dbReference type="Proteomes" id="UP001574673">
    <property type="component" value="Unassembled WGS sequence"/>
</dbReference>
<dbReference type="EMBL" id="JBEUWX010000002">
    <property type="protein sequence ID" value="MFA9950698.1"/>
    <property type="molecule type" value="Genomic_DNA"/>
</dbReference>
<comment type="caution">
    <text evidence="3">The sequence shown here is derived from an EMBL/GenBank/DDBJ whole genome shotgun (WGS) entry which is preliminary data.</text>
</comment>
<dbReference type="InterPro" id="IPR009936">
    <property type="entry name" value="DUF1468"/>
</dbReference>
<feature type="transmembrane region" description="Helical" evidence="1">
    <location>
        <begin position="49"/>
        <end position="71"/>
    </location>
</feature>
<dbReference type="RefSeq" id="WP_418891737.1">
    <property type="nucleotide sequence ID" value="NZ_JBEUWX010000002.1"/>
</dbReference>
<proteinExistence type="predicted"/>
<organism evidence="3 4">
    <name type="scientific">Dentiradicibacter hellwigii</name>
    <dbReference type="NCBI Taxonomy" id="3149053"/>
    <lineage>
        <taxon>Bacteria</taxon>
        <taxon>Pseudomonadati</taxon>
        <taxon>Pseudomonadota</taxon>
        <taxon>Betaproteobacteria</taxon>
        <taxon>Rhodocyclales</taxon>
        <taxon>Rhodocyclaceae</taxon>
        <taxon>Dentiradicibacter</taxon>
    </lineage>
</organism>
<feature type="transmembrane region" description="Helical" evidence="1">
    <location>
        <begin position="12"/>
        <end position="34"/>
    </location>
</feature>
<name>A0ABV4UGX5_9RHOO</name>
<evidence type="ECO:0000256" key="1">
    <source>
        <dbReference type="SAM" id="Phobius"/>
    </source>
</evidence>
<keyword evidence="4" id="KW-1185">Reference proteome</keyword>